<accession>A0A941EYC0</accession>
<sequence>MLRSVVRSFGAVLFARRQIDLSRWTGRSEFVDVRGAIVTWLDAFLVAMERDCAWLCRVGADVADECRAEVRSSFELSFGAPRRRATAGCRRSVIAVYGFDGDLAARLTEFARVLSDLGWVGAELGVTQGLLGSRSSGSLHWRLAPAFAPPPTVAALPPWGNRMLDPRLGVRWCGRGEEMRLRRDALWTRGESWNQSRNHLRLESCGTEFWSLPDRALERSEYALAVILEVGYYANPAALEKPHRLPRHLLPSRRTGW</sequence>
<gene>
    <name evidence="1" type="ORF">KDL01_40070</name>
</gene>
<dbReference type="AlphaFoldDB" id="A0A941EYC0"/>
<comment type="caution">
    <text evidence="1">The sequence shown here is derived from an EMBL/GenBank/DDBJ whole genome shotgun (WGS) entry which is preliminary data.</text>
</comment>
<reference evidence="1" key="1">
    <citation type="submission" date="2021-04" db="EMBL/GenBank/DDBJ databases">
        <title>Genome based classification of Actinospica acidithermotolerans sp. nov., an actinobacterium isolated from an Indonesian hot spring.</title>
        <authorList>
            <person name="Kusuma A.B."/>
            <person name="Putra K.E."/>
            <person name="Nafisah S."/>
            <person name="Loh J."/>
            <person name="Nouioui I."/>
            <person name="Goodfellow M."/>
        </authorList>
    </citation>
    <scope>NUCLEOTIDE SEQUENCE</scope>
    <source>
        <strain evidence="1">CSCA 57</strain>
    </source>
</reference>
<evidence type="ECO:0000313" key="2">
    <source>
        <dbReference type="Proteomes" id="UP000675781"/>
    </source>
</evidence>
<evidence type="ECO:0000313" key="1">
    <source>
        <dbReference type="EMBL" id="MBR7839521.1"/>
    </source>
</evidence>
<protein>
    <submittedName>
        <fullName evidence="1">Uncharacterized protein</fullName>
    </submittedName>
</protein>
<name>A0A941EYC0_9ACTN</name>
<proteinExistence type="predicted"/>
<dbReference type="Proteomes" id="UP000675781">
    <property type="component" value="Unassembled WGS sequence"/>
</dbReference>
<dbReference type="EMBL" id="JAGSOG010000474">
    <property type="protein sequence ID" value="MBR7839521.1"/>
    <property type="molecule type" value="Genomic_DNA"/>
</dbReference>
<dbReference type="RefSeq" id="WP_212533952.1">
    <property type="nucleotide sequence ID" value="NZ_JAGSOG010000474.1"/>
</dbReference>
<organism evidence="1 2">
    <name type="scientific">Actinospica durhamensis</name>
    <dbReference type="NCBI Taxonomy" id="1508375"/>
    <lineage>
        <taxon>Bacteria</taxon>
        <taxon>Bacillati</taxon>
        <taxon>Actinomycetota</taxon>
        <taxon>Actinomycetes</taxon>
        <taxon>Catenulisporales</taxon>
        <taxon>Actinospicaceae</taxon>
        <taxon>Actinospica</taxon>
    </lineage>
</organism>
<keyword evidence="2" id="KW-1185">Reference proteome</keyword>